<protein>
    <submittedName>
        <fullName evidence="1">Uncharacterized protein</fullName>
    </submittedName>
</protein>
<comment type="caution">
    <text evidence="1">The sequence shown here is derived from an EMBL/GenBank/DDBJ whole genome shotgun (WGS) entry which is preliminary data.</text>
</comment>
<organism evidence="1 2">
    <name type="scientific">Molorchus minor</name>
    <dbReference type="NCBI Taxonomy" id="1323400"/>
    <lineage>
        <taxon>Eukaryota</taxon>
        <taxon>Metazoa</taxon>
        <taxon>Ecdysozoa</taxon>
        <taxon>Arthropoda</taxon>
        <taxon>Hexapoda</taxon>
        <taxon>Insecta</taxon>
        <taxon>Pterygota</taxon>
        <taxon>Neoptera</taxon>
        <taxon>Endopterygota</taxon>
        <taxon>Coleoptera</taxon>
        <taxon>Polyphaga</taxon>
        <taxon>Cucujiformia</taxon>
        <taxon>Chrysomeloidea</taxon>
        <taxon>Cerambycidae</taxon>
        <taxon>Lamiinae</taxon>
        <taxon>Monochamini</taxon>
        <taxon>Molorchus</taxon>
    </lineage>
</organism>
<keyword evidence="2" id="KW-1185">Reference proteome</keyword>
<proteinExistence type="predicted"/>
<name>A0ABQ9JUY9_9CUCU</name>
<sequence>SIGSKDPDEEKKKARESVIANLYPLLCRIGYIRGNSVTSHVKIKCHKIISTTEYSKQPPNSLPIMPKAYILKSYTFWPFTFENNKLNTTKSRKRIHLVSALIEYRNI</sequence>
<evidence type="ECO:0000313" key="1">
    <source>
        <dbReference type="EMBL" id="KAJ8981158.1"/>
    </source>
</evidence>
<dbReference type="Proteomes" id="UP001162164">
    <property type="component" value="Unassembled WGS sequence"/>
</dbReference>
<gene>
    <name evidence="1" type="ORF">NQ317_013824</name>
</gene>
<dbReference type="EMBL" id="JAPWTJ010000200">
    <property type="protein sequence ID" value="KAJ8981158.1"/>
    <property type="molecule type" value="Genomic_DNA"/>
</dbReference>
<accession>A0ABQ9JUY9</accession>
<feature type="non-terminal residue" evidence="1">
    <location>
        <position position="1"/>
    </location>
</feature>
<reference evidence="1" key="1">
    <citation type="journal article" date="2023" name="Insect Mol. Biol.">
        <title>Genome sequencing provides insights into the evolution of gene families encoding plant cell wall-degrading enzymes in longhorned beetles.</title>
        <authorList>
            <person name="Shin N.R."/>
            <person name="Okamura Y."/>
            <person name="Kirsch R."/>
            <person name="Pauchet Y."/>
        </authorList>
    </citation>
    <scope>NUCLEOTIDE SEQUENCE</scope>
    <source>
        <strain evidence="1">MMC_N1</strain>
    </source>
</reference>
<evidence type="ECO:0000313" key="2">
    <source>
        <dbReference type="Proteomes" id="UP001162164"/>
    </source>
</evidence>